<comment type="caution">
    <text evidence="5">The sequence shown here is derived from an EMBL/GenBank/DDBJ whole genome shotgun (WGS) entry which is preliminary data.</text>
</comment>
<dbReference type="InterPro" id="IPR039426">
    <property type="entry name" value="TonB-dep_rcpt-like"/>
</dbReference>
<accession>A0A9X3YGT1</accession>
<dbReference type="InterPro" id="IPR037066">
    <property type="entry name" value="Plug_dom_sf"/>
</dbReference>
<keyword evidence="2" id="KW-1134">Transmembrane beta strand</keyword>
<dbReference type="Pfam" id="PF07715">
    <property type="entry name" value="Plug"/>
    <property type="match status" value="1"/>
</dbReference>
<evidence type="ECO:0000313" key="6">
    <source>
        <dbReference type="Proteomes" id="UP001149314"/>
    </source>
</evidence>
<dbReference type="EMBL" id="JAOURS010000306">
    <property type="protein sequence ID" value="MDC6641761.1"/>
    <property type="molecule type" value="Genomic_DNA"/>
</dbReference>
<dbReference type="GO" id="GO:0009279">
    <property type="term" value="C:cell outer membrane"/>
    <property type="evidence" value="ECO:0007669"/>
    <property type="project" value="UniProtKB-SubCell"/>
</dbReference>
<dbReference type="Proteomes" id="UP001149314">
    <property type="component" value="Unassembled WGS sequence"/>
</dbReference>
<keyword evidence="2" id="KW-0472">Membrane</keyword>
<dbReference type="InterPro" id="IPR012910">
    <property type="entry name" value="Plug_dom"/>
</dbReference>
<dbReference type="GO" id="GO:0044718">
    <property type="term" value="P:siderophore transmembrane transport"/>
    <property type="evidence" value="ECO:0007669"/>
    <property type="project" value="TreeGrafter"/>
</dbReference>
<organism evidence="5 6">
    <name type="scientific">Leclercia adecarboxylata</name>
    <dbReference type="NCBI Taxonomy" id="83655"/>
    <lineage>
        <taxon>Bacteria</taxon>
        <taxon>Pseudomonadati</taxon>
        <taxon>Pseudomonadota</taxon>
        <taxon>Gammaproteobacteria</taxon>
        <taxon>Enterobacterales</taxon>
        <taxon>Enterobacteriaceae</taxon>
        <taxon>Leclercia</taxon>
    </lineage>
</organism>
<evidence type="ECO:0000259" key="4">
    <source>
        <dbReference type="Pfam" id="PF07715"/>
    </source>
</evidence>
<feature type="non-terminal residue" evidence="5">
    <location>
        <position position="138"/>
    </location>
</feature>
<reference evidence="5" key="1">
    <citation type="journal article" date="2023" name="Genes Genomics">
        <title>Genomic insights of Leclercia adecarboxylata strains linked to an outbreak in public hospitals in Mexico.</title>
        <authorList>
            <person name="Barrios-Villa E."/>
            <person name="Pacheco-Flores B."/>
            <person name="Lozano-Zarain P."/>
            <person name="Del Campo-Ortega R."/>
            <person name="de Jesus Ascencio-Montiel I."/>
            <person name="Gonzalez-Leon M."/>
            <person name="Camorlinga-Ponce M."/>
            <person name="Gaytan Cervantes F.J."/>
            <person name="Gonzalez Torres C."/>
            <person name="Aguilar E."/>
            <person name="Gonzalez Ibarra J."/>
            <person name="Torres Lopez F.J."/>
            <person name="Rosas-Vargas H."/>
            <person name="Gonzalez-Bonilla C.R."/>
            <person name="Del Carmen Rocha-Gracia R."/>
        </authorList>
    </citation>
    <scope>NUCLEOTIDE SEQUENCE</scope>
    <source>
        <strain evidence="5">Lac40</strain>
    </source>
</reference>
<feature type="signal peptide" evidence="3">
    <location>
        <begin position="1"/>
        <end position="20"/>
    </location>
</feature>
<feature type="domain" description="TonB-dependent receptor plug" evidence="4">
    <location>
        <begin position="42"/>
        <end position="137"/>
    </location>
</feature>
<name>A0A9X3YGT1_9ENTR</name>
<proteinExistence type="inferred from homology"/>
<keyword evidence="2" id="KW-0998">Cell outer membrane</keyword>
<evidence type="ECO:0000256" key="1">
    <source>
        <dbReference type="ARBA" id="ARBA00022729"/>
    </source>
</evidence>
<gene>
    <name evidence="5" type="ORF">OEZ79_26725</name>
</gene>
<feature type="non-terminal residue" evidence="5">
    <location>
        <position position="1"/>
    </location>
</feature>
<dbReference type="PANTHER" id="PTHR30069:SF29">
    <property type="entry name" value="HEMOGLOBIN AND HEMOGLOBIN-HAPTOGLOBIN-BINDING PROTEIN 1-RELATED"/>
    <property type="match status" value="1"/>
</dbReference>
<keyword evidence="1 3" id="KW-0732">Signal</keyword>
<dbReference type="PANTHER" id="PTHR30069">
    <property type="entry name" value="TONB-DEPENDENT OUTER MEMBRANE RECEPTOR"/>
    <property type="match status" value="1"/>
</dbReference>
<keyword evidence="5" id="KW-0675">Receptor</keyword>
<dbReference type="SUPFAM" id="SSF56935">
    <property type="entry name" value="Porins"/>
    <property type="match status" value="1"/>
</dbReference>
<dbReference type="GO" id="GO:0015344">
    <property type="term" value="F:siderophore uptake transmembrane transporter activity"/>
    <property type="evidence" value="ECO:0007669"/>
    <property type="project" value="TreeGrafter"/>
</dbReference>
<comment type="similarity">
    <text evidence="2">Belongs to the TonB-dependent receptor family.</text>
</comment>
<dbReference type="RefSeq" id="WP_272733711.1">
    <property type="nucleotide sequence ID" value="NZ_JAOURS010000306.1"/>
</dbReference>
<keyword evidence="2" id="KW-0812">Transmembrane</keyword>
<evidence type="ECO:0000256" key="3">
    <source>
        <dbReference type="SAM" id="SignalP"/>
    </source>
</evidence>
<comment type="subcellular location">
    <subcellularLocation>
        <location evidence="2">Cell outer membrane</location>
        <topology evidence="2">Multi-pass membrane protein</topology>
    </subcellularLocation>
</comment>
<protein>
    <submittedName>
        <fullName evidence="5">TonB-dependent receptor plug domain-containing protein</fullName>
    </submittedName>
</protein>
<evidence type="ECO:0000313" key="5">
    <source>
        <dbReference type="EMBL" id="MDC6641761.1"/>
    </source>
</evidence>
<dbReference type="AlphaFoldDB" id="A0A9X3YGT1"/>
<evidence type="ECO:0000256" key="2">
    <source>
        <dbReference type="PROSITE-ProRule" id="PRU01360"/>
    </source>
</evidence>
<feature type="chain" id="PRO_5040873529" evidence="3">
    <location>
        <begin position="21"/>
        <end position="138"/>
    </location>
</feature>
<dbReference type="Gene3D" id="2.170.130.10">
    <property type="entry name" value="TonB-dependent receptor, plug domain"/>
    <property type="match status" value="1"/>
</dbReference>
<dbReference type="PROSITE" id="PS52016">
    <property type="entry name" value="TONB_DEPENDENT_REC_3"/>
    <property type="match status" value="1"/>
</dbReference>
<keyword evidence="2" id="KW-0813">Transport</keyword>
<sequence length="138" mass="14665">SSLTLLALALGASLSVTVHAETAADASTLDTVRVQAERAKKTRSTNQNVTVLTAADLDNEMANTMEEAIRYIPGVSIVDMGRFGDNGFNIRGLESDRVAITVDGLSLGESVETARSYEFFRGGRGDVDIDTLKSLAVI</sequence>